<dbReference type="Gene3D" id="1.20.120.520">
    <property type="entry name" value="nmb1532 protein domain like"/>
    <property type="match status" value="1"/>
</dbReference>
<dbReference type="Pfam" id="PF01814">
    <property type="entry name" value="Hemerythrin"/>
    <property type="match status" value="1"/>
</dbReference>
<dbReference type="EMBL" id="JBEWZI010000003">
    <property type="protein sequence ID" value="MET7013413.1"/>
    <property type="molecule type" value="Genomic_DNA"/>
</dbReference>
<sequence length="191" mass="21538">MPRRAFGLIVINRFLRAMCLASPTIIRLRAGVGPFQQHELLSETETVRKLSLRLKHLAQEHQAVMHFVSAIREISPETEADLPAIAARVRRVFASDLEPHFVEEERYALPMLREVGHVALADEVFAQHEKMRAMEKALVEPTTEMLIEFVHMLEKHVELEESEVWDVLDIALEASAAEKAVDEAAAKAANA</sequence>
<keyword evidence="3" id="KW-1185">Reference proteome</keyword>
<dbReference type="RefSeq" id="WP_354599873.1">
    <property type="nucleotide sequence ID" value="NZ_JBEWZI010000003.1"/>
</dbReference>
<name>A0ABV2TIP5_9RHOO</name>
<comment type="caution">
    <text evidence="2">The sequence shown here is derived from an EMBL/GenBank/DDBJ whole genome shotgun (WGS) entry which is preliminary data.</text>
</comment>
<accession>A0ABV2TIP5</accession>
<dbReference type="InterPro" id="IPR012312">
    <property type="entry name" value="Hemerythrin-like"/>
</dbReference>
<evidence type="ECO:0000313" key="2">
    <source>
        <dbReference type="EMBL" id="MET7013413.1"/>
    </source>
</evidence>
<protein>
    <submittedName>
        <fullName evidence="2">Hemerythrin domain-containing protein</fullName>
    </submittedName>
</protein>
<organism evidence="2 3">
    <name type="scientific">Uliginosibacterium flavum</name>
    <dbReference type="NCBI Taxonomy" id="1396831"/>
    <lineage>
        <taxon>Bacteria</taxon>
        <taxon>Pseudomonadati</taxon>
        <taxon>Pseudomonadota</taxon>
        <taxon>Betaproteobacteria</taxon>
        <taxon>Rhodocyclales</taxon>
        <taxon>Zoogloeaceae</taxon>
        <taxon>Uliginosibacterium</taxon>
    </lineage>
</organism>
<gene>
    <name evidence="2" type="ORF">ABXR19_04375</name>
</gene>
<reference evidence="2 3" key="1">
    <citation type="submission" date="2024-07" db="EMBL/GenBank/DDBJ databases">
        <title>Uliginosibacterium flavum JJ3220;KACC:17644.</title>
        <authorList>
            <person name="Kim M.K."/>
        </authorList>
    </citation>
    <scope>NUCLEOTIDE SEQUENCE [LARGE SCALE GENOMIC DNA]</scope>
    <source>
        <strain evidence="2 3">KACC:17644</strain>
    </source>
</reference>
<dbReference type="Proteomes" id="UP001549691">
    <property type="component" value="Unassembled WGS sequence"/>
</dbReference>
<feature type="domain" description="Hemerythrin-like" evidence="1">
    <location>
        <begin position="55"/>
        <end position="164"/>
    </location>
</feature>
<evidence type="ECO:0000313" key="3">
    <source>
        <dbReference type="Proteomes" id="UP001549691"/>
    </source>
</evidence>
<evidence type="ECO:0000259" key="1">
    <source>
        <dbReference type="Pfam" id="PF01814"/>
    </source>
</evidence>
<proteinExistence type="predicted"/>